<reference evidence="8 9" key="1">
    <citation type="submission" date="2024-09" db="EMBL/GenBank/DDBJ databases">
        <authorList>
            <person name="Sun Q."/>
            <person name="Mori K."/>
        </authorList>
    </citation>
    <scope>NUCLEOTIDE SEQUENCE [LARGE SCALE GENOMIC DNA]</scope>
    <source>
        <strain evidence="8 9">CCM 7415</strain>
    </source>
</reference>
<dbReference type="EMBL" id="JBHLVX010000020">
    <property type="protein sequence ID" value="MFC0267482.1"/>
    <property type="molecule type" value="Genomic_DNA"/>
</dbReference>
<dbReference type="InterPro" id="IPR053378">
    <property type="entry name" value="Prenyl_diphosphate_synthase"/>
</dbReference>
<dbReference type="InterPro" id="IPR033749">
    <property type="entry name" value="Polyprenyl_synt_CS"/>
</dbReference>
<dbReference type="PROSITE" id="PS00444">
    <property type="entry name" value="POLYPRENYL_SYNTHASE_2"/>
    <property type="match status" value="1"/>
</dbReference>
<keyword evidence="6" id="KW-0414">Isoprene biosynthesis</keyword>
<dbReference type="EC" id="2.5.1.10" evidence="8"/>
<comment type="caution">
    <text evidence="8">The sequence shown here is derived from an EMBL/GenBank/DDBJ whole genome shotgun (WGS) entry which is preliminary data.</text>
</comment>
<dbReference type="InterPro" id="IPR000092">
    <property type="entry name" value="Polyprenyl_synt"/>
</dbReference>
<name>A0ABV6G1E9_9GAMM</name>
<organism evidence="8 9">
    <name type="scientific">Kushneria aurantia</name>
    <dbReference type="NCBI Taxonomy" id="504092"/>
    <lineage>
        <taxon>Bacteria</taxon>
        <taxon>Pseudomonadati</taxon>
        <taxon>Pseudomonadota</taxon>
        <taxon>Gammaproteobacteria</taxon>
        <taxon>Oceanospirillales</taxon>
        <taxon>Halomonadaceae</taxon>
        <taxon>Kushneria</taxon>
    </lineage>
</organism>
<dbReference type="NCBIfam" id="NF045485">
    <property type="entry name" value="FPPsyn"/>
    <property type="match status" value="1"/>
</dbReference>
<dbReference type="Gene3D" id="1.10.600.10">
    <property type="entry name" value="Farnesyl Diphosphate Synthase"/>
    <property type="match status" value="1"/>
</dbReference>
<comment type="similarity">
    <text evidence="2 7">Belongs to the FPP/GGPP synthase family.</text>
</comment>
<dbReference type="SFLD" id="SFLDS00005">
    <property type="entry name" value="Isoprenoid_Synthase_Type_I"/>
    <property type="match status" value="1"/>
</dbReference>
<evidence type="ECO:0000256" key="5">
    <source>
        <dbReference type="ARBA" id="ARBA00022842"/>
    </source>
</evidence>
<keyword evidence="3 7" id="KW-0808">Transferase</keyword>
<evidence type="ECO:0000256" key="4">
    <source>
        <dbReference type="ARBA" id="ARBA00022723"/>
    </source>
</evidence>
<evidence type="ECO:0000256" key="1">
    <source>
        <dbReference type="ARBA" id="ARBA00001946"/>
    </source>
</evidence>
<dbReference type="Pfam" id="PF00348">
    <property type="entry name" value="polyprenyl_synt"/>
    <property type="match status" value="1"/>
</dbReference>
<dbReference type="SFLD" id="SFLDG01017">
    <property type="entry name" value="Polyprenyl_Transferase_Like"/>
    <property type="match status" value="1"/>
</dbReference>
<proteinExistence type="inferred from homology"/>
<dbReference type="CDD" id="cd00685">
    <property type="entry name" value="Trans_IPPS_HT"/>
    <property type="match status" value="1"/>
</dbReference>
<evidence type="ECO:0000313" key="9">
    <source>
        <dbReference type="Proteomes" id="UP001589814"/>
    </source>
</evidence>
<dbReference type="GO" id="GO:0004337">
    <property type="term" value="F:(2E,6E)-farnesyl diphosphate synthase activity"/>
    <property type="evidence" value="ECO:0007669"/>
    <property type="project" value="UniProtKB-EC"/>
</dbReference>
<gene>
    <name evidence="8" type="primary">ispA</name>
    <name evidence="8" type="ORF">ACFFHW_05640</name>
</gene>
<dbReference type="NCBIfam" id="NF007877">
    <property type="entry name" value="PRK10581.1"/>
    <property type="match status" value="1"/>
</dbReference>
<keyword evidence="9" id="KW-1185">Reference proteome</keyword>
<comment type="cofactor">
    <cofactor evidence="1">
        <name>Mg(2+)</name>
        <dbReference type="ChEBI" id="CHEBI:18420"/>
    </cofactor>
</comment>
<evidence type="ECO:0000313" key="8">
    <source>
        <dbReference type="EMBL" id="MFC0267482.1"/>
    </source>
</evidence>
<dbReference type="PANTHER" id="PTHR43281">
    <property type="entry name" value="FARNESYL DIPHOSPHATE SYNTHASE"/>
    <property type="match status" value="1"/>
</dbReference>
<dbReference type="PANTHER" id="PTHR43281:SF1">
    <property type="entry name" value="FARNESYL DIPHOSPHATE SYNTHASE"/>
    <property type="match status" value="1"/>
</dbReference>
<evidence type="ECO:0000256" key="6">
    <source>
        <dbReference type="ARBA" id="ARBA00023229"/>
    </source>
</evidence>
<evidence type="ECO:0000256" key="7">
    <source>
        <dbReference type="RuleBase" id="RU004466"/>
    </source>
</evidence>
<dbReference type="PROSITE" id="PS00723">
    <property type="entry name" value="POLYPRENYL_SYNTHASE_1"/>
    <property type="match status" value="1"/>
</dbReference>
<accession>A0ABV6G1E9</accession>
<evidence type="ECO:0000256" key="2">
    <source>
        <dbReference type="ARBA" id="ARBA00006706"/>
    </source>
</evidence>
<keyword evidence="5" id="KW-0460">Magnesium</keyword>
<dbReference type="Proteomes" id="UP001589814">
    <property type="component" value="Unassembled WGS sequence"/>
</dbReference>
<sequence>MSASDSEQLDTLMSVLRERVAQRLDTLLAPGSEPAPRLLEAMRYSVLGGGKRLRPILVYAAGEALGASRRDLDTPAAAVELIHAYSLVHDDLPGMDDDDLRRGRPTCHRAFDEATALLAGDALQTLAFEALAASGQPRAAAMVARLAGGAGHAGMAGGQALDLAAVGQQLDVEALMQIHHHKTGALIEASLSLGALAAPEVSEAQLTALARYGRAVGLAFQIQDDILDVTASTEVLGKTQGADALRDKPTYPALLGLDEAQRRARGLLDDALAALAVLGERGTLLAALARYVIERRH</sequence>
<protein>
    <submittedName>
        <fullName evidence="8">(2E,6E)-farnesyl diphosphate synthase</fullName>
        <ecNumber evidence="8">2.5.1.10</ecNumber>
    </submittedName>
</protein>
<keyword evidence="4" id="KW-0479">Metal-binding</keyword>
<dbReference type="SUPFAM" id="SSF48576">
    <property type="entry name" value="Terpenoid synthases"/>
    <property type="match status" value="1"/>
</dbReference>
<evidence type="ECO:0000256" key="3">
    <source>
        <dbReference type="ARBA" id="ARBA00022679"/>
    </source>
</evidence>
<dbReference type="InterPro" id="IPR008949">
    <property type="entry name" value="Isoprenoid_synthase_dom_sf"/>
</dbReference>
<dbReference type="RefSeq" id="WP_019950424.1">
    <property type="nucleotide sequence ID" value="NZ_JBHLVX010000020.1"/>
</dbReference>